<sequence length="85" mass="9550">MRMLIRCQRNGNKEEKKSFSKKMASDVLFMKFESTVVFISLDACIAVLKVNQMTQLIITKVITTQLIFAKGNILRKKGIGGLVPS</sequence>
<reference evidence="2" key="1">
    <citation type="submission" date="2011-05" db="EMBL/GenBank/DDBJ databases">
        <authorList>
            <person name="Richards S.R."/>
            <person name="Qu J."/>
            <person name="Jiang H."/>
            <person name="Jhangiani S.N."/>
            <person name="Agravi P."/>
            <person name="Goodspeed R."/>
            <person name="Gross S."/>
            <person name="Mandapat C."/>
            <person name="Jackson L."/>
            <person name="Mathew T."/>
            <person name="Pu L."/>
            <person name="Thornton R."/>
            <person name="Saada N."/>
            <person name="Wilczek-Boney K.B."/>
            <person name="Lee S."/>
            <person name="Kovar C."/>
            <person name="Wu Y."/>
            <person name="Scherer S.E."/>
            <person name="Worley K.C."/>
            <person name="Muzny D.M."/>
            <person name="Gibbs R."/>
        </authorList>
    </citation>
    <scope>NUCLEOTIDE SEQUENCE</scope>
    <source>
        <strain evidence="2">Brora</strain>
    </source>
</reference>
<dbReference type="HOGENOM" id="CLU_2515510_0_0_1"/>
<evidence type="ECO:0000313" key="2">
    <source>
        <dbReference type="Proteomes" id="UP000014500"/>
    </source>
</evidence>
<dbReference type="EnsemblMetazoa" id="SMAR005064-RA">
    <property type="protein sequence ID" value="SMAR005064-PA"/>
    <property type="gene ID" value="SMAR005064"/>
</dbReference>
<organism evidence="1 2">
    <name type="scientific">Strigamia maritima</name>
    <name type="common">European centipede</name>
    <name type="synonym">Geophilus maritimus</name>
    <dbReference type="NCBI Taxonomy" id="126957"/>
    <lineage>
        <taxon>Eukaryota</taxon>
        <taxon>Metazoa</taxon>
        <taxon>Ecdysozoa</taxon>
        <taxon>Arthropoda</taxon>
        <taxon>Myriapoda</taxon>
        <taxon>Chilopoda</taxon>
        <taxon>Pleurostigmophora</taxon>
        <taxon>Geophilomorpha</taxon>
        <taxon>Linotaeniidae</taxon>
        <taxon>Strigamia</taxon>
    </lineage>
</organism>
<evidence type="ECO:0000313" key="1">
    <source>
        <dbReference type="EnsemblMetazoa" id="SMAR005064-PA"/>
    </source>
</evidence>
<name>T1IV71_STRMM</name>
<protein>
    <submittedName>
        <fullName evidence="1">Uncharacterized protein</fullName>
    </submittedName>
</protein>
<proteinExistence type="predicted"/>
<accession>T1IV71</accession>
<reference evidence="1" key="2">
    <citation type="submission" date="2015-02" db="UniProtKB">
        <authorList>
            <consortium name="EnsemblMetazoa"/>
        </authorList>
    </citation>
    <scope>IDENTIFICATION</scope>
</reference>
<dbReference type="AlphaFoldDB" id="T1IV71"/>
<dbReference type="Proteomes" id="UP000014500">
    <property type="component" value="Unassembled WGS sequence"/>
</dbReference>
<keyword evidence="2" id="KW-1185">Reference proteome</keyword>
<dbReference type="EMBL" id="JH431575">
    <property type="status" value="NOT_ANNOTATED_CDS"/>
    <property type="molecule type" value="Genomic_DNA"/>
</dbReference>